<geneLocation type="plasmid" evidence="1 2">
    <name>unnamed2</name>
</geneLocation>
<keyword evidence="2" id="KW-1185">Reference proteome</keyword>
<proteinExistence type="predicted"/>
<gene>
    <name evidence="1" type="ORF">AAGT77_20050</name>
</gene>
<protein>
    <submittedName>
        <fullName evidence="1">Uncharacterized protein</fullName>
    </submittedName>
</protein>
<reference evidence="1 2" key="1">
    <citation type="submission" date="2024-04" db="EMBL/GenBank/DDBJ databases">
        <title>Marinobacter sp. SBY-1.</title>
        <authorList>
            <person name="Pan C."/>
        </authorList>
    </citation>
    <scope>NUCLEOTIDE SEQUENCE [LARGE SCALE GENOMIC DNA]</scope>
    <source>
        <strain evidence="1 2">SBY-1</strain>
        <plasmid evidence="1 2">unnamed2</plasmid>
    </source>
</reference>
<evidence type="ECO:0000313" key="1">
    <source>
        <dbReference type="EMBL" id="XAF56215.1"/>
    </source>
</evidence>
<evidence type="ECO:0000313" key="2">
    <source>
        <dbReference type="Proteomes" id="UP001445268"/>
    </source>
</evidence>
<accession>A0ABZ3E925</accession>
<sequence>MRNSPVDTVDGTIYIAPGNSGCRVYAIPYPMRPGQSPRDIDCRYQQDWRLAAQLDHQLNIITLDTPFRHLRRDIEGQMGGTFFAAQWQV</sequence>
<dbReference type="Proteomes" id="UP001445268">
    <property type="component" value="Plasmid unnamed2"/>
</dbReference>
<name>A0ABZ3E925_9GAMM</name>
<dbReference type="RefSeq" id="WP_342632763.1">
    <property type="nucleotide sequence ID" value="NZ_CP152382.1"/>
</dbReference>
<dbReference type="EMBL" id="CP152382">
    <property type="protein sequence ID" value="XAF56215.1"/>
    <property type="molecule type" value="Genomic_DNA"/>
</dbReference>
<organism evidence="1 2">
    <name type="scientific">Marinobacter alkaliphilus</name>
    <dbReference type="NCBI Taxonomy" id="254719"/>
    <lineage>
        <taxon>Bacteria</taxon>
        <taxon>Pseudomonadati</taxon>
        <taxon>Pseudomonadota</taxon>
        <taxon>Gammaproteobacteria</taxon>
        <taxon>Pseudomonadales</taxon>
        <taxon>Marinobacteraceae</taxon>
        <taxon>Marinobacter</taxon>
    </lineage>
</organism>
<keyword evidence="1" id="KW-0614">Plasmid</keyword>